<comment type="subcellular location">
    <subcellularLocation>
        <location evidence="1">Endoplasmic reticulum membrane</location>
        <topology evidence="1">Single-pass type I membrane protein</topology>
    </subcellularLocation>
</comment>
<evidence type="ECO:0000256" key="1">
    <source>
        <dbReference type="ARBA" id="ARBA00004115"/>
    </source>
</evidence>
<protein>
    <recommendedName>
        <fullName evidence="3">Protein BIG1</fullName>
    </recommendedName>
</protein>
<feature type="transmembrane region" description="Helical" evidence="10">
    <location>
        <begin position="224"/>
        <end position="248"/>
    </location>
</feature>
<dbReference type="PANTHER" id="PTHR28285">
    <property type="entry name" value="PROTEIN BIG1"/>
    <property type="match status" value="1"/>
</dbReference>
<keyword evidence="13" id="KW-1185">Reference proteome</keyword>
<keyword evidence="8 10" id="KW-0472">Membrane</keyword>
<evidence type="ECO:0000256" key="4">
    <source>
        <dbReference type="ARBA" id="ARBA00022692"/>
    </source>
</evidence>
<evidence type="ECO:0000256" key="10">
    <source>
        <dbReference type="SAM" id="Phobius"/>
    </source>
</evidence>
<comment type="caution">
    <text evidence="12">The sequence shown here is derived from an EMBL/GenBank/DDBJ whole genome shotgun (WGS) entry which is preliminary data.</text>
</comment>
<dbReference type="EMBL" id="WTXG01000012">
    <property type="protein sequence ID" value="KAI0301936.1"/>
    <property type="molecule type" value="Genomic_DNA"/>
</dbReference>
<evidence type="ECO:0000256" key="8">
    <source>
        <dbReference type="ARBA" id="ARBA00023136"/>
    </source>
</evidence>
<keyword evidence="6" id="KW-0256">Endoplasmic reticulum</keyword>
<dbReference type="GO" id="GO:0005789">
    <property type="term" value="C:endoplasmic reticulum membrane"/>
    <property type="evidence" value="ECO:0007669"/>
    <property type="project" value="UniProtKB-SubCell"/>
</dbReference>
<evidence type="ECO:0000256" key="2">
    <source>
        <dbReference type="ARBA" id="ARBA00008203"/>
    </source>
</evidence>
<gene>
    <name evidence="12" type="ORF">B0F90DRAFT_1810010</name>
</gene>
<name>A0AAD4M5J5_9AGAM</name>
<reference evidence="12" key="1">
    <citation type="journal article" date="2022" name="New Phytol.">
        <title>Evolutionary transition to the ectomycorrhizal habit in the genomes of a hyperdiverse lineage of mushroom-forming fungi.</title>
        <authorList>
            <person name="Looney B."/>
            <person name="Miyauchi S."/>
            <person name="Morin E."/>
            <person name="Drula E."/>
            <person name="Courty P.E."/>
            <person name="Kohler A."/>
            <person name="Kuo A."/>
            <person name="LaButti K."/>
            <person name="Pangilinan J."/>
            <person name="Lipzen A."/>
            <person name="Riley R."/>
            <person name="Andreopoulos W."/>
            <person name="He G."/>
            <person name="Johnson J."/>
            <person name="Nolan M."/>
            <person name="Tritt A."/>
            <person name="Barry K.W."/>
            <person name="Grigoriev I.V."/>
            <person name="Nagy L.G."/>
            <person name="Hibbett D."/>
            <person name="Henrissat B."/>
            <person name="Matheny P.B."/>
            <person name="Labbe J."/>
            <person name="Martin F.M."/>
        </authorList>
    </citation>
    <scope>NUCLEOTIDE SEQUENCE</scope>
    <source>
        <strain evidence="12">BPL690</strain>
    </source>
</reference>
<proteinExistence type="inferred from homology"/>
<evidence type="ECO:0000256" key="9">
    <source>
        <dbReference type="ARBA" id="ARBA00023316"/>
    </source>
</evidence>
<dbReference type="GO" id="GO:0006078">
    <property type="term" value="P:(1-&gt;6)-beta-D-glucan biosynthetic process"/>
    <property type="evidence" value="ECO:0007669"/>
    <property type="project" value="TreeGrafter"/>
</dbReference>
<keyword evidence="9" id="KW-0961">Cell wall biogenesis/degradation</keyword>
<evidence type="ECO:0000256" key="5">
    <source>
        <dbReference type="ARBA" id="ARBA00022729"/>
    </source>
</evidence>
<keyword evidence="4 10" id="KW-0812">Transmembrane</keyword>
<dbReference type="AlphaFoldDB" id="A0AAD4M5J5"/>
<dbReference type="InterPro" id="IPR037654">
    <property type="entry name" value="Big1"/>
</dbReference>
<accession>A0AAD4M5J5</accession>
<feature type="chain" id="PRO_5042213962" description="Protein BIG1" evidence="11">
    <location>
        <begin position="21"/>
        <end position="275"/>
    </location>
</feature>
<dbReference type="Proteomes" id="UP001203297">
    <property type="component" value="Unassembled WGS sequence"/>
</dbReference>
<sequence length="275" mass="30016">MLYSTNLPLVLVASFTTVLAFSNTSPFVAWSSVSTSPLRQLRPVSSTPHSSEVFGKFLSEIDLCEYDAVIVVDQPGLHASDLRTLSPSSYIAMRLHDSPSSLQLPYVRSTPDATNPIQDLASKVAQRCGSQRLSFPIGTVPDTLDLESKHVLSLTMPALVESAGARKRSVAEHEARLAGELERIERAFPRHLVIFSGSRRQDDTVPKPAPSGGILARYQLLTPALITSLLLALFVLVPIVLFGISALAKFNHLCASSRQRASMRREKEPIGERVT</sequence>
<keyword evidence="7 10" id="KW-1133">Transmembrane helix</keyword>
<dbReference type="PANTHER" id="PTHR28285:SF1">
    <property type="entry name" value="PROTEIN BIG1"/>
    <property type="match status" value="1"/>
</dbReference>
<dbReference type="GO" id="GO:0009272">
    <property type="term" value="P:fungal-type cell wall biogenesis"/>
    <property type="evidence" value="ECO:0007669"/>
    <property type="project" value="TreeGrafter"/>
</dbReference>
<evidence type="ECO:0000256" key="3">
    <source>
        <dbReference type="ARBA" id="ARBA00022089"/>
    </source>
</evidence>
<feature type="signal peptide" evidence="11">
    <location>
        <begin position="1"/>
        <end position="20"/>
    </location>
</feature>
<evidence type="ECO:0000313" key="13">
    <source>
        <dbReference type="Proteomes" id="UP001203297"/>
    </source>
</evidence>
<dbReference type="GO" id="GO:0071555">
    <property type="term" value="P:cell wall organization"/>
    <property type="evidence" value="ECO:0007669"/>
    <property type="project" value="UniProtKB-KW"/>
</dbReference>
<evidence type="ECO:0000256" key="11">
    <source>
        <dbReference type="SAM" id="SignalP"/>
    </source>
</evidence>
<evidence type="ECO:0000313" key="12">
    <source>
        <dbReference type="EMBL" id="KAI0301936.1"/>
    </source>
</evidence>
<keyword evidence="5 11" id="KW-0732">Signal</keyword>
<evidence type="ECO:0000256" key="6">
    <source>
        <dbReference type="ARBA" id="ARBA00022824"/>
    </source>
</evidence>
<comment type="similarity">
    <text evidence="2">Belongs to the BIG1 family.</text>
</comment>
<evidence type="ECO:0000256" key="7">
    <source>
        <dbReference type="ARBA" id="ARBA00022989"/>
    </source>
</evidence>
<organism evidence="12 13">
    <name type="scientific">Multifurca ochricompacta</name>
    <dbReference type="NCBI Taxonomy" id="376703"/>
    <lineage>
        <taxon>Eukaryota</taxon>
        <taxon>Fungi</taxon>
        <taxon>Dikarya</taxon>
        <taxon>Basidiomycota</taxon>
        <taxon>Agaricomycotina</taxon>
        <taxon>Agaricomycetes</taxon>
        <taxon>Russulales</taxon>
        <taxon>Russulaceae</taxon>
        <taxon>Multifurca</taxon>
    </lineage>
</organism>